<dbReference type="AlphaFoldDB" id="A0AAV2AL05"/>
<evidence type="ECO:0000256" key="7">
    <source>
        <dbReference type="ARBA" id="ARBA00022723"/>
    </source>
</evidence>
<evidence type="ECO:0000313" key="18">
    <source>
        <dbReference type="Proteomes" id="UP001497382"/>
    </source>
</evidence>
<evidence type="ECO:0000256" key="8">
    <source>
        <dbReference type="ARBA" id="ARBA00022824"/>
    </source>
</evidence>
<dbReference type="GO" id="GO:0006805">
    <property type="term" value="P:xenobiotic metabolic process"/>
    <property type="evidence" value="ECO:0007669"/>
    <property type="project" value="TreeGrafter"/>
</dbReference>
<dbReference type="GO" id="GO:0016712">
    <property type="term" value="F:oxidoreductase activity, acting on paired donors, with incorporation or reduction of molecular oxygen, reduced flavin or flavoprotein as one donor, and incorporation of one atom of oxygen"/>
    <property type="evidence" value="ECO:0007669"/>
    <property type="project" value="TreeGrafter"/>
</dbReference>
<feature type="transmembrane region" description="Helical" evidence="16">
    <location>
        <begin position="15"/>
        <end position="35"/>
    </location>
</feature>
<keyword evidence="7 14" id="KW-0479">Metal-binding</keyword>
<dbReference type="GO" id="GO:0006082">
    <property type="term" value="P:organic acid metabolic process"/>
    <property type="evidence" value="ECO:0007669"/>
    <property type="project" value="TreeGrafter"/>
</dbReference>
<keyword evidence="6 14" id="KW-0349">Heme</keyword>
<keyword evidence="16" id="KW-1133">Transmembrane helix</keyword>
<keyword evidence="9" id="KW-0492">Microsome</keyword>
<dbReference type="PANTHER" id="PTHR24300:SF375">
    <property type="entry name" value="CYTOCHROME P450 FAMILY"/>
    <property type="match status" value="1"/>
</dbReference>
<reference evidence="17 18" key="1">
    <citation type="submission" date="2024-04" db="EMBL/GenBank/DDBJ databases">
        <authorList>
            <person name="Rising A."/>
            <person name="Reimegard J."/>
            <person name="Sonavane S."/>
            <person name="Akerstrom W."/>
            <person name="Nylinder S."/>
            <person name="Hedman E."/>
            <person name="Kallberg Y."/>
        </authorList>
    </citation>
    <scope>NUCLEOTIDE SEQUENCE [LARGE SCALE GENOMIC DNA]</scope>
</reference>
<evidence type="ECO:0000256" key="13">
    <source>
        <dbReference type="ARBA" id="ARBA00023136"/>
    </source>
</evidence>
<keyword evidence="8" id="KW-0256">Endoplasmic reticulum</keyword>
<evidence type="ECO:0000256" key="6">
    <source>
        <dbReference type="ARBA" id="ARBA00022617"/>
    </source>
</evidence>
<dbReference type="PRINTS" id="PR00463">
    <property type="entry name" value="EP450I"/>
</dbReference>
<evidence type="ECO:0000256" key="9">
    <source>
        <dbReference type="ARBA" id="ARBA00022848"/>
    </source>
</evidence>
<evidence type="ECO:0000256" key="14">
    <source>
        <dbReference type="PIRSR" id="PIRSR602401-1"/>
    </source>
</evidence>
<name>A0AAV2AL05_9ARAC</name>
<evidence type="ECO:0000256" key="3">
    <source>
        <dbReference type="ARBA" id="ARBA00004174"/>
    </source>
</evidence>
<organism evidence="17 18">
    <name type="scientific">Larinioides sclopetarius</name>
    <dbReference type="NCBI Taxonomy" id="280406"/>
    <lineage>
        <taxon>Eukaryota</taxon>
        <taxon>Metazoa</taxon>
        <taxon>Ecdysozoa</taxon>
        <taxon>Arthropoda</taxon>
        <taxon>Chelicerata</taxon>
        <taxon>Arachnida</taxon>
        <taxon>Araneae</taxon>
        <taxon>Araneomorphae</taxon>
        <taxon>Entelegynae</taxon>
        <taxon>Araneoidea</taxon>
        <taxon>Araneidae</taxon>
        <taxon>Larinioides</taxon>
    </lineage>
</organism>
<dbReference type="PROSITE" id="PS00086">
    <property type="entry name" value="CYTOCHROME_P450"/>
    <property type="match status" value="1"/>
</dbReference>
<comment type="cofactor">
    <cofactor evidence="1 14">
        <name>heme</name>
        <dbReference type="ChEBI" id="CHEBI:30413"/>
    </cofactor>
</comment>
<evidence type="ECO:0000256" key="4">
    <source>
        <dbReference type="ARBA" id="ARBA00004406"/>
    </source>
</evidence>
<evidence type="ECO:0000256" key="15">
    <source>
        <dbReference type="RuleBase" id="RU000461"/>
    </source>
</evidence>
<keyword evidence="11 14" id="KW-0408">Iron</keyword>
<dbReference type="Pfam" id="PF00067">
    <property type="entry name" value="p450"/>
    <property type="match status" value="1"/>
</dbReference>
<evidence type="ECO:0008006" key="19">
    <source>
        <dbReference type="Google" id="ProtNLM"/>
    </source>
</evidence>
<comment type="function">
    <text evidence="2">May be involved in the metabolism of insect hormones and in the breakdown of synthetic insecticides.</text>
</comment>
<keyword evidence="12 15" id="KW-0503">Monooxygenase</keyword>
<dbReference type="GO" id="GO:0005789">
    <property type="term" value="C:endoplasmic reticulum membrane"/>
    <property type="evidence" value="ECO:0007669"/>
    <property type="project" value="UniProtKB-SubCell"/>
</dbReference>
<comment type="subcellular location">
    <subcellularLocation>
        <location evidence="4">Endoplasmic reticulum membrane</location>
        <topology evidence="4">Peripheral membrane protein</topology>
    </subcellularLocation>
    <subcellularLocation>
        <location evidence="3">Microsome membrane</location>
        <topology evidence="3">Peripheral membrane protein</topology>
    </subcellularLocation>
</comment>
<evidence type="ECO:0000313" key="17">
    <source>
        <dbReference type="EMBL" id="CAL1284555.1"/>
    </source>
</evidence>
<evidence type="ECO:0000256" key="2">
    <source>
        <dbReference type="ARBA" id="ARBA00003690"/>
    </source>
</evidence>
<dbReference type="Gene3D" id="1.10.630.10">
    <property type="entry name" value="Cytochrome P450"/>
    <property type="match status" value="1"/>
</dbReference>
<dbReference type="InterPro" id="IPR017972">
    <property type="entry name" value="Cyt_P450_CS"/>
</dbReference>
<evidence type="ECO:0000256" key="11">
    <source>
        <dbReference type="ARBA" id="ARBA00023004"/>
    </source>
</evidence>
<dbReference type="GO" id="GO:0020037">
    <property type="term" value="F:heme binding"/>
    <property type="evidence" value="ECO:0007669"/>
    <property type="project" value="InterPro"/>
</dbReference>
<evidence type="ECO:0000256" key="5">
    <source>
        <dbReference type="ARBA" id="ARBA00010617"/>
    </source>
</evidence>
<dbReference type="PANTHER" id="PTHR24300">
    <property type="entry name" value="CYTOCHROME P450 508A4-RELATED"/>
    <property type="match status" value="1"/>
</dbReference>
<evidence type="ECO:0000256" key="1">
    <source>
        <dbReference type="ARBA" id="ARBA00001971"/>
    </source>
</evidence>
<keyword evidence="13 16" id="KW-0472">Membrane</keyword>
<evidence type="ECO:0000256" key="16">
    <source>
        <dbReference type="SAM" id="Phobius"/>
    </source>
</evidence>
<evidence type="ECO:0000256" key="12">
    <source>
        <dbReference type="ARBA" id="ARBA00023033"/>
    </source>
</evidence>
<dbReference type="InterPro" id="IPR036396">
    <property type="entry name" value="Cyt_P450_sf"/>
</dbReference>
<protein>
    <recommendedName>
        <fullName evidence="19">Cytochrome P450</fullName>
    </recommendedName>
</protein>
<comment type="caution">
    <text evidence="17">The sequence shown here is derived from an EMBL/GenBank/DDBJ whole genome shotgun (WGS) entry which is preliminary data.</text>
</comment>
<keyword evidence="18" id="KW-1185">Reference proteome</keyword>
<keyword evidence="10 15" id="KW-0560">Oxidoreductase</keyword>
<dbReference type="Proteomes" id="UP001497382">
    <property type="component" value="Unassembled WGS sequence"/>
</dbReference>
<accession>A0AAV2AL05</accession>
<gene>
    <name evidence="17" type="ORF">LARSCL_LOCUS13216</name>
</gene>
<sequence length="506" mass="57860">MNTNDLWKLKIVENLNVAAIVLSGLFAIVFSYKWYNYRRYRLPPGPWGVPFLGYFPFLSKHPFKDFRKLAEKYGNIFSINLGGAYTIVLNDFESVKEAFNNLAVLDRPPHAFDFVPNGLGFASNSGAEWYEQRRFALKTLKDIGVGRSAWESCVEQTEVEDFVQILEQQGGRPLDVHEPLSTSVSNNILSIILGKPLLRGDPRRAIVDGGIEGVIMSFSSSNLAFHLPLLMQFLAKLGLSSQAEAFKKVSDFHEFFKSEMERRKKIPPAEWNEEIFIDEYLKEMQKVKEKGTKTWFNENNLIGSAEAFILGGSDTSRTFLCWIFLAMATHPEVQENVQKEIDTVLGKDGKLPWSERAKLPYTYATLLENNRWRTVTPLSLPHCASEDTRIGGYDVPKGWNVVSNVYSLHNDPKYWKDPDSFRPERFLDKNGCLIMTRLDSYAPFSLGRRICPGETVAMMEIFHYFTAVMQRFDIRPLEDSPPNVDEGVDGVTYQPVRQKLRYIPRG</sequence>
<dbReference type="PRINTS" id="PR00385">
    <property type="entry name" value="P450"/>
</dbReference>
<dbReference type="InterPro" id="IPR050182">
    <property type="entry name" value="Cytochrome_P450_fam2"/>
</dbReference>
<feature type="binding site" description="axial binding residue" evidence="14">
    <location>
        <position position="451"/>
    </location>
    <ligand>
        <name>heme</name>
        <dbReference type="ChEBI" id="CHEBI:30413"/>
    </ligand>
    <ligandPart>
        <name>Fe</name>
        <dbReference type="ChEBI" id="CHEBI:18248"/>
    </ligandPart>
</feature>
<proteinExistence type="inferred from homology"/>
<dbReference type="InterPro" id="IPR002401">
    <property type="entry name" value="Cyt_P450_E_grp-I"/>
</dbReference>
<dbReference type="EMBL" id="CAXIEN010000180">
    <property type="protein sequence ID" value="CAL1284555.1"/>
    <property type="molecule type" value="Genomic_DNA"/>
</dbReference>
<keyword evidence="16" id="KW-0812">Transmembrane</keyword>
<evidence type="ECO:0000256" key="10">
    <source>
        <dbReference type="ARBA" id="ARBA00023002"/>
    </source>
</evidence>
<dbReference type="FunFam" id="1.10.630.10:FF:000238">
    <property type="entry name" value="Cytochrome P450 2A6"/>
    <property type="match status" value="1"/>
</dbReference>
<dbReference type="SUPFAM" id="SSF48264">
    <property type="entry name" value="Cytochrome P450"/>
    <property type="match status" value="1"/>
</dbReference>
<dbReference type="InterPro" id="IPR001128">
    <property type="entry name" value="Cyt_P450"/>
</dbReference>
<comment type="similarity">
    <text evidence="5 15">Belongs to the cytochrome P450 family.</text>
</comment>
<dbReference type="GO" id="GO:0005506">
    <property type="term" value="F:iron ion binding"/>
    <property type="evidence" value="ECO:0007669"/>
    <property type="project" value="InterPro"/>
</dbReference>